<dbReference type="VEuPathDB" id="FungiDB:PV10_07099"/>
<feature type="compositionally biased region" description="Low complexity" evidence="2">
    <location>
        <begin position="253"/>
        <end position="267"/>
    </location>
</feature>
<dbReference type="EMBL" id="KN847524">
    <property type="protein sequence ID" value="KIV89719.1"/>
    <property type="molecule type" value="Genomic_DNA"/>
</dbReference>
<evidence type="ECO:0000313" key="3">
    <source>
        <dbReference type="EMBL" id="KIV89719.1"/>
    </source>
</evidence>
<feature type="compositionally biased region" description="Polar residues" evidence="2">
    <location>
        <begin position="446"/>
        <end position="463"/>
    </location>
</feature>
<dbReference type="Proteomes" id="UP000054302">
    <property type="component" value="Unassembled WGS sequence"/>
</dbReference>
<keyword evidence="4" id="KW-1185">Reference proteome</keyword>
<evidence type="ECO:0000313" key="4">
    <source>
        <dbReference type="Proteomes" id="UP000054302"/>
    </source>
</evidence>
<feature type="compositionally biased region" description="Polar residues" evidence="2">
    <location>
        <begin position="268"/>
        <end position="280"/>
    </location>
</feature>
<feature type="compositionally biased region" description="Polar residues" evidence="2">
    <location>
        <begin position="341"/>
        <end position="356"/>
    </location>
</feature>
<dbReference type="AlphaFoldDB" id="A0A0D1Z738"/>
<dbReference type="OMA" id="PHEIHIG"/>
<feature type="compositionally biased region" description="Low complexity" evidence="2">
    <location>
        <begin position="173"/>
        <end position="194"/>
    </location>
</feature>
<feature type="compositionally biased region" description="Low complexity" evidence="2">
    <location>
        <begin position="218"/>
        <end position="236"/>
    </location>
</feature>
<dbReference type="RefSeq" id="XP_016221293.1">
    <property type="nucleotide sequence ID" value="XM_016371961.1"/>
</dbReference>
<dbReference type="HOGENOM" id="CLU_273957_0_0_1"/>
<reference evidence="3 4" key="1">
    <citation type="submission" date="2015-01" db="EMBL/GenBank/DDBJ databases">
        <title>The Genome Sequence of Exophiala mesophila CBS40295.</title>
        <authorList>
            <consortium name="The Broad Institute Genomics Platform"/>
            <person name="Cuomo C."/>
            <person name="de Hoog S."/>
            <person name="Gorbushina A."/>
            <person name="Stielow B."/>
            <person name="Teixiera M."/>
            <person name="Abouelleil A."/>
            <person name="Chapman S.B."/>
            <person name="Priest M."/>
            <person name="Young S.K."/>
            <person name="Wortman J."/>
            <person name="Nusbaum C."/>
            <person name="Birren B."/>
        </authorList>
    </citation>
    <scope>NUCLEOTIDE SEQUENCE [LARGE SCALE GENOMIC DNA]</scope>
    <source>
        <strain evidence="3 4">CBS 40295</strain>
    </source>
</reference>
<organism evidence="3 4">
    <name type="scientific">Exophiala mesophila</name>
    <name type="common">Black yeast-like fungus</name>
    <dbReference type="NCBI Taxonomy" id="212818"/>
    <lineage>
        <taxon>Eukaryota</taxon>
        <taxon>Fungi</taxon>
        <taxon>Dikarya</taxon>
        <taxon>Ascomycota</taxon>
        <taxon>Pezizomycotina</taxon>
        <taxon>Eurotiomycetes</taxon>
        <taxon>Chaetothyriomycetidae</taxon>
        <taxon>Chaetothyriales</taxon>
        <taxon>Herpotrichiellaceae</taxon>
        <taxon>Exophiala</taxon>
    </lineage>
</organism>
<feature type="compositionally biased region" description="Low complexity" evidence="2">
    <location>
        <begin position="1078"/>
        <end position="1090"/>
    </location>
</feature>
<feature type="region of interest" description="Disordered" evidence="2">
    <location>
        <begin position="1"/>
        <end position="433"/>
    </location>
</feature>
<feature type="compositionally biased region" description="Low complexity" evidence="2">
    <location>
        <begin position="98"/>
        <end position="125"/>
    </location>
</feature>
<dbReference type="STRING" id="212818.A0A0D1Z738"/>
<feature type="compositionally biased region" description="Polar residues" evidence="2">
    <location>
        <begin position="309"/>
        <end position="330"/>
    </location>
</feature>
<feature type="compositionally biased region" description="Polar residues" evidence="2">
    <location>
        <begin position="195"/>
        <end position="215"/>
    </location>
</feature>
<feature type="compositionally biased region" description="Polar residues" evidence="2">
    <location>
        <begin position="471"/>
        <end position="484"/>
    </location>
</feature>
<feature type="region of interest" description="Disordered" evidence="2">
    <location>
        <begin position="1020"/>
        <end position="1094"/>
    </location>
</feature>
<feature type="compositionally biased region" description="Polar residues" evidence="2">
    <location>
        <begin position="147"/>
        <end position="167"/>
    </location>
</feature>
<feature type="compositionally biased region" description="Low complexity" evidence="2">
    <location>
        <begin position="46"/>
        <end position="59"/>
    </location>
</feature>
<protein>
    <submittedName>
        <fullName evidence="3">Uncharacterized protein</fullName>
    </submittedName>
</protein>
<feature type="compositionally biased region" description="Polar residues" evidence="2">
    <location>
        <begin position="367"/>
        <end position="380"/>
    </location>
</feature>
<keyword evidence="1" id="KW-0175">Coiled coil</keyword>
<feature type="compositionally biased region" description="Basic residues" evidence="2">
    <location>
        <begin position="136"/>
        <end position="146"/>
    </location>
</feature>
<accession>A0A0D1Z738</accession>
<feature type="region of interest" description="Disordered" evidence="2">
    <location>
        <begin position="1110"/>
        <end position="1172"/>
    </location>
</feature>
<dbReference type="OrthoDB" id="4188028at2759"/>
<evidence type="ECO:0000256" key="1">
    <source>
        <dbReference type="SAM" id="Coils"/>
    </source>
</evidence>
<feature type="region of interest" description="Disordered" evidence="2">
    <location>
        <begin position="926"/>
        <end position="945"/>
    </location>
</feature>
<feature type="compositionally biased region" description="Low complexity" evidence="2">
    <location>
        <begin position="1020"/>
        <end position="1041"/>
    </location>
</feature>
<feature type="compositionally biased region" description="Low complexity" evidence="2">
    <location>
        <begin position="9"/>
        <end position="20"/>
    </location>
</feature>
<sequence>MNDCVHVQPPDTITDSPSTTAAESIHGQVNVHLPESSSSKECFHLSPSSPSHQSPTSESAHALHPGLDQPSQNHLPEPAASPSSPVQADYHNPLDWPSQATSSALTASSHGSSSISDRSQIFRSQVSTPSSTHPHIPFHRISKHRQMSQSFSQPTSSRGPTTPFQMKTRSRVARSSDPPSFARAASSASSESSSVPDNPTVMTPDQTASTPSARTITEPKAPAAAPTSTSSPQMAPESRDFDSAGPAPDLDTSTKSTKSRSPSPASTDPSFQSPNPTQPSTEKRSLRPRKSLASADQVPFSDRPRRSTARVSSNPPSTPESLDSHQTPSSDVRMKSPPPATQSISSVEGSRFQTASGHLDPVDPADLQSSPIDSPASFDNDTIPVVRRRVPTAIQPLSDRRTLRPRNATDTIDQAGSTAKKRKASDDSPDEPKAKRQLLVTLKYAQKSNPNSNATNHQETPVDSSFEGKVSTPSSVNGNMTPSTFLEPKDKSKPTNPRMQAIDARSISPSESHSPRRPTRGGAAGRLRGGKNFGFRKGRHMAHRYGGRESPDPPFRKGPMSKMDRVEISMLKNRQHELKKFFNMVGNQQCDILDILATKDIAKICRKPRAHKHAPQYEQVVGQLQEVLERTKEDVRARYDLELEYELNRQREELEAMNRQYRQVLVEIQKEYVAGSEGDIMLFEHAYRAAHDDTYTEFGSSVDVIPHYHECPEANAKIRGYVSNRIVDEKPYKGLVATSDNDQARQKTLNEEVVVPLLREIEDRAQLWREDYANRTGQTMDALALEAERELENLHRPPPMEFPPMQTASFTQGNVYALSTLADVSEQVALGEIALPTPQYPNPLRRPETGYYRPERDYSPRPLSPTTLPNHHHPASLPPLAMPDLFHSNPYGQPPPPPPPPPYVLYRMSPVYGPHNGVMQPAPTIAPKQSQPSPMPASLRPVSRNAESDPYDHMNRSVFSTSPVNRLIPARPQSSTGSAAIAPLLSPMISSGPGQAIAPAPPKARNSLSGLNTFRARLSSMNSNSSSNTNAGGNTNPSTNAPPRFIFTTPQQAPQHQSAPSPTANTQSGAASESAPNSVAATATGSSASESRARMPMMFVNQTIESRKAAAAALNTSSRGGSPPVSGGSGSGNSNGSSNGSGSGNGNGNGNGSNNGTPTNIKGGQRILLPKM</sequence>
<feature type="region of interest" description="Disordered" evidence="2">
    <location>
        <begin position="445"/>
        <end position="559"/>
    </location>
</feature>
<feature type="compositionally biased region" description="Low complexity" evidence="2">
    <location>
        <begin position="1048"/>
        <end position="1064"/>
    </location>
</feature>
<feature type="compositionally biased region" description="Polar residues" evidence="2">
    <location>
        <begin position="408"/>
        <end position="417"/>
    </location>
</feature>
<feature type="compositionally biased region" description="Polar residues" evidence="2">
    <location>
        <begin position="1065"/>
        <end position="1077"/>
    </location>
</feature>
<feature type="compositionally biased region" description="Basic and acidic residues" evidence="2">
    <location>
        <begin position="546"/>
        <end position="555"/>
    </location>
</feature>
<feature type="compositionally biased region" description="Basic and acidic residues" evidence="2">
    <location>
        <begin position="845"/>
        <end position="859"/>
    </location>
</feature>
<dbReference type="GeneID" id="27324944"/>
<feature type="compositionally biased region" description="Basic residues" evidence="2">
    <location>
        <begin position="534"/>
        <end position="545"/>
    </location>
</feature>
<feature type="coiled-coil region" evidence="1">
    <location>
        <begin position="640"/>
        <end position="671"/>
    </location>
</feature>
<feature type="region of interest" description="Disordered" evidence="2">
    <location>
        <begin position="836"/>
        <end position="899"/>
    </location>
</feature>
<gene>
    <name evidence="3" type="ORF">PV10_07099</name>
</gene>
<evidence type="ECO:0000256" key="2">
    <source>
        <dbReference type="SAM" id="MobiDB-lite"/>
    </source>
</evidence>
<feature type="compositionally biased region" description="Basic and acidic residues" evidence="2">
    <location>
        <begin position="424"/>
        <end position="433"/>
    </location>
</feature>
<proteinExistence type="predicted"/>
<name>A0A0D1Z738_EXOME</name>
<feature type="compositionally biased region" description="Gly residues" evidence="2">
    <location>
        <begin position="1127"/>
        <end position="1153"/>
    </location>
</feature>